<protein>
    <submittedName>
        <fullName evidence="1">Uncharacterized protein</fullName>
    </submittedName>
</protein>
<name>A0ABT9SV18_9GAMM</name>
<organism evidence="1 2">
    <name type="scientific">Luteibacter jiangsuensis</name>
    <dbReference type="NCBI Taxonomy" id="637577"/>
    <lineage>
        <taxon>Bacteria</taxon>
        <taxon>Pseudomonadati</taxon>
        <taxon>Pseudomonadota</taxon>
        <taxon>Gammaproteobacteria</taxon>
        <taxon>Lysobacterales</taxon>
        <taxon>Rhodanobacteraceae</taxon>
        <taxon>Luteibacter</taxon>
    </lineage>
</organism>
<keyword evidence="2" id="KW-1185">Reference proteome</keyword>
<dbReference type="RefSeq" id="WP_306847780.1">
    <property type="nucleotide sequence ID" value="NZ_JAUSSK010000001.1"/>
</dbReference>
<sequence length="320" mass="34702">MKRYEHWTLLGVMLVLLGGCAGVPTQDARTSTGMRQAHVSNVVQGAHDGEGATVAAHLQERYDDAVADCRKYADDPNPLPAVLCSGILLRTVNRGAGYDIWNPNMSNAQPQGVSFSWLRKDNALGALARGYYTGFIILPHFYADSPGDGYTQLTVLCAFPVDGATDTRNSPERDGCGPSTVAGTGSCQAMGITTSAQWMARFGAGALYQEQCVFMMKPGTAGAYQAFAQLALIRNALGKTAFNIQNEVKIGTWAQNDSHIPLEAFFWISGNTAALNEAKANQQDFNTRYKRWVPVVRVTLPTVMNGPASFTYSFWEQAIP</sequence>
<evidence type="ECO:0000313" key="1">
    <source>
        <dbReference type="EMBL" id="MDQ0008834.1"/>
    </source>
</evidence>
<gene>
    <name evidence="1" type="ORF">J2T07_000993</name>
</gene>
<accession>A0ABT9SV18</accession>
<dbReference type="PROSITE" id="PS51257">
    <property type="entry name" value="PROKAR_LIPOPROTEIN"/>
    <property type="match status" value="1"/>
</dbReference>
<evidence type="ECO:0000313" key="2">
    <source>
        <dbReference type="Proteomes" id="UP001237737"/>
    </source>
</evidence>
<dbReference type="EMBL" id="JAUSSK010000001">
    <property type="protein sequence ID" value="MDQ0008834.1"/>
    <property type="molecule type" value="Genomic_DNA"/>
</dbReference>
<reference evidence="1 2" key="1">
    <citation type="submission" date="2023-07" db="EMBL/GenBank/DDBJ databases">
        <title>Sorghum-associated microbial communities from plants grown in Nebraska, USA.</title>
        <authorList>
            <person name="Schachtman D."/>
        </authorList>
    </citation>
    <scope>NUCLEOTIDE SEQUENCE [LARGE SCALE GENOMIC DNA]</scope>
    <source>
        <strain evidence="1 2">CC60</strain>
    </source>
</reference>
<comment type="caution">
    <text evidence="1">The sequence shown here is derived from an EMBL/GenBank/DDBJ whole genome shotgun (WGS) entry which is preliminary data.</text>
</comment>
<dbReference type="Proteomes" id="UP001237737">
    <property type="component" value="Unassembled WGS sequence"/>
</dbReference>
<proteinExistence type="predicted"/>